<name>X8BDF0_MYCXE</name>
<organism evidence="2">
    <name type="scientific">Mycobacterium xenopi 4042</name>
    <dbReference type="NCBI Taxonomy" id="1299334"/>
    <lineage>
        <taxon>Bacteria</taxon>
        <taxon>Bacillati</taxon>
        <taxon>Actinomycetota</taxon>
        <taxon>Actinomycetes</taxon>
        <taxon>Mycobacteriales</taxon>
        <taxon>Mycobacteriaceae</taxon>
        <taxon>Mycobacterium</taxon>
    </lineage>
</organism>
<accession>X8BDF0</accession>
<dbReference type="AlphaFoldDB" id="X8BDF0"/>
<reference evidence="2" key="1">
    <citation type="submission" date="2014-01" db="EMBL/GenBank/DDBJ databases">
        <authorList>
            <person name="Brown-Elliot B."/>
            <person name="Wallace R."/>
            <person name="Lenaerts A."/>
            <person name="Ordway D."/>
            <person name="DeGroote M.A."/>
            <person name="Parker T."/>
            <person name="Sizemore C."/>
            <person name="Tallon L.J."/>
            <person name="Sadzewicz L.K."/>
            <person name="Sengamalay N."/>
            <person name="Fraser C.M."/>
            <person name="Hine E."/>
            <person name="Shefchek K.A."/>
            <person name="Das S.P."/>
            <person name="Tettelin H."/>
        </authorList>
    </citation>
    <scope>NUCLEOTIDE SEQUENCE [LARGE SCALE GENOMIC DNA]</scope>
    <source>
        <strain evidence="2">4042</strain>
    </source>
</reference>
<evidence type="ECO:0000259" key="1">
    <source>
        <dbReference type="Pfam" id="PF25583"/>
    </source>
</evidence>
<protein>
    <submittedName>
        <fullName evidence="2">WYL domain protein</fullName>
    </submittedName>
</protein>
<sequence>MIELDIGSSDRLAREITGYGADAVVLEPASLRDDILAACRPGRS</sequence>
<gene>
    <name evidence="2" type="ORF">I553_6027</name>
</gene>
<dbReference type="EMBL" id="JAOB01000042">
    <property type="protein sequence ID" value="EUA42167.1"/>
    <property type="molecule type" value="Genomic_DNA"/>
</dbReference>
<feature type="domain" description="WCX" evidence="1">
    <location>
        <begin position="2"/>
        <end position="39"/>
    </location>
</feature>
<dbReference type="Pfam" id="PF25583">
    <property type="entry name" value="WCX"/>
    <property type="match status" value="1"/>
</dbReference>
<comment type="caution">
    <text evidence="2">The sequence shown here is derived from an EMBL/GenBank/DDBJ whole genome shotgun (WGS) entry which is preliminary data.</text>
</comment>
<proteinExistence type="predicted"/>
<dbReference type="PATRIC" id="fig|1299334.3.peg.4192"/>
<dbReference type="InterPro" id="IPR057727">
    <property type="entry name" value="WCX_dom"/>
</dbReference>
<evidence type="ECO:0000313" key="2">
    <source>
        <dbReference type="EMBL" id="EUA42167.1"/>
    </source>
</evidence>